<evidence type="ECO:0000313" key="2">
    <source>
        <dbReference type="Proteomes" id="UP000753802"/>
    </source>
</evidence>
<gene>
    <name evidence="1" type="ORF">GWC95_19255</name>
</gene>
<proteinExistence type="predicted"/>
<reference evidence="1 2" key="1">
    <citation type="submission" date="2020-01" db="EMBL/GenBank/DDBJ databases">
        <title>Genome analysis.</title>
        <authorList>
            <person name="Wu S."/>
            <person name="Wang G."/>
        </authorList>
    </citation>
    <scope>NUCLEOTIDE SEQUENCE [LARGE SCALE GENOMIC DNA]</scope>
    <source>
        <strain evidence="1 2">SYL130</strain>
    </source>
</reference>
<dbReference type="PROSITE" id="PS51257">
    <property type="entry name" value="PROKAR_LIPOPROTEIN"/>
    <property type="match status" value="1"/>
</dbReference>
<comment type="caution">
    <text evidence="1">The sequence shown here is derived from an EMBL/GenBank/DDBJ whole genome shotgun (WGS) entry which is preliminary data.</text>
</comment>
<dbReference type="RefSeq" id="WP_161820329.1">
    <property type="nucleotide sequence ID" value="NZ_JAACJS010000015.1"/>
</dbReference>
<keyword evidence="2" id="KW-1185">Reference proteome</keyword>
<name>A0ABX0A4G6_9BACT</name>
<organism evidence="1 2">
    <name type="scientific">Sediminibacterium roseum</name>
    <dbReference type="NCBI Taxonomy" id="1978412"/>
    <lineage>
        <taxon>Bacteria</taxon>
        <taxon>Pseudomonadati</taxon>
        <taxon>Bacteroidota</taxon>
        <taxon>Chitinophagia</taxon>
        <taxon>Chitinophagales</taxon>
        <taxon>Chitinophagaceae</taxon>
        <taxon>Sediminibacterium</taxon>
    </lineage>
</organism>
<evidence type="ECO:0008006" key="3">
    <source>
        <dbReference type="Google" id="ProtNLM"/>
    </source>
</evidence>
<dbReference type="EMBL" id="JAACJS010000015">
    <property type="protein sequence ID" value="NCI52071.1"/>
    <property type="molecule type" value="Genomic_DNA"/>
</dbReference>
<protein>
    <recommendedName>
        <fullName evidence="3">Lipoprotein</fullName>
    </recommendedName>
</protein>
<dbReference type="Proteomes" id="UP000753802">
    <property type="component" value="Unassembled WGS sequence"/>
</dbReference>
<sequence length="216" mass="24659">MKTTKLVATLAVCFLCACQSLKITHEWKAQQNNDKAAYRKILVLGLIPEKDRRIQQNMEDHVAGDLTDLGYNATTSLKEFGPKAFDGMDETTALAKLQNKGIDAVITIVLLNKVKERRYVPGQVTYAYGPMTNFWDYRSGLNNRILEPGYYVTNTNYFWESNFFSLQDKQLLYSVQTKSFDPKNSWSMGHEYGHAIVSAMLKKKVIANRRNEADPE</sequence>
<evidence type="ECO:0000313" key="1">
    <source>
        <dbReference type="EMBL" id="NCI52071.1"/>
    </source>
</evidence>
<accession>A0ABX0A4G6</accession>